<dbReference type="OrthoDB" id="31229at2157"/>
<dbReference type="STRING" id="1705562.AMS69_08180"/>
<dbReference type="EMBL" id="LIUF01000002">
    <property type="protein sequence ID" value="KOX93886.1"/>
    <property type="molecule type" value="Genomic_DNA"/>
</dbReference>
<dbReference type="NCBIfam" id="TIGR01549">
    <property type="entry name" value="HAD-SF-IA-v1"/>
    <property type="match status" value="1"/>
</dbReference>
<keyword evidence="4" id="KW-1185">Reference proteome</keyword>
<evidence type="ECO:0000256" key="1">
    <source>
        <dbReference type="ARBA" id="ARBA00007958"/>
    </source>
</evidence>
<dbReference type="PATRIC" id="fig|1705562.3.peg.2714"/>
<dbReference type="InterPro" id="IPR050155">
    <property type="entry name" value="HAD-like_hydrolase_sf"/>
</dbReference>
<dbReference type="InterPro" id="IPR006439">
    <property type="entry name" value="HAD-SF_hydro_IA"/>
</dbReference>
<dbReference type="Proteomes" id="UP000610611">
    <property type="component" value="Unassembled WGS sequence"/>
</dbReference>
<dbReference type="InterPro" id="IPR023198">
    <property type="entry name" value="PGP-like_dom2"/>
</dbReference>
<dbReference type="GO" id="GO:0008967">
    <property type="term" value="F:phosphoglycolate phosphatase activity"/>
    <property type="evidence" value="ECO:0007669"/>
    <property type="project" value="TreeGrafter"/>
</dbReference>
<reference evidence="2 4" key="1">
    <citation type="submission" date="2015-08" db="EMBL/GenBank/DDBJ databases">
        <title>Genomes of Isolates from Cabo Rojo, PR.</title>
        <authorList>
            <person name="Sanchez-Nieves R.L."/>
            <person name="Montalvo-Rodriguez R."/>
        </authorList>
    </citation>
    <scope>NUCLEOTIDE SEQUENCE [LARGE SCALE GENOMIC DNA]</scope>
    <source>
        <strain evidence="2 4">SL3</strain>
    </source>
</reference>
<evidence type="ECO:0000313" key="3">
    <source>
        <dbReference type="EMBL" id="NLV05791.1"/>
    </source>
</evidence>
<keyword evidence="2" id="KW-0418">Kinase</keyword>
<dbReference type="SFLD" id="SFLDS00003">
    <property type="entry name" value="Haloacid_Dehalogenase"/>
    <property type="match status" value="1"/>
</dbReference>
<dbReference type="AlphaFoldDB" id="A0A0N0BPG4"/>
<keyword evidence="3" id="KW-0378">Hydrolase</keyword>
<dbReference type="InterPro" id="IPR023214">
    <property type="entry name" value="HAD_sf"/>
</dbReference>
<dbReference type="PANTHER" id="PTHR43434">
    <property type="entry name" value="PHOSPHOGLYCOLATE PHOSPHATASE"/>
    <property type="match status" value="1"/>
</dbReference>
<dbReference type="Pfam" id="PF13419">
    <property type="entry name" value="HAD_2"/>
    <property type="match status" value="1"/>
</dbReference>
<evidence type="ECO:0000313" key="4">
    <source>
        <dbReference type="Proteomes" id="UP000037729"/>
    </source>
</evidence>
<dbReference type="GO" id="GO:0016301">
    <property type="term" value="F:kinase activity"/>
    <property type="evidence" value="ECO:0007669"/>
    <property type="project" value="UniProtKB-KW"/>
</dbReference>
<keyword evidence="2" id="KW-0808">Transferase</keyword>
<dbReference type="InterPro" id="IPR036412">
    <property type="entry name" value="HAD-like_sf"/>
</dbReference>
<sequence>MTTDYDFWLFDLDGTLVDIEPAYPRKVMGAVGDRLGVEFTDRERDTLWYGFGGTRSRTLAERGVDQQEFWRLFHEEEDPVARAEATYLYDDAEAFLATLDSPVGLVTHCQQYLTEPVLDHLDIADWFETVVCCDDDIGWKPDPKPVELAMRDLGVRYNGYSGVLAGDNPSDIGAAWNAGLDGVHVGRRSPAETGRCVRGDRRVATLLDLVSSQGR</sequence>
<dbReference type="SFLD" id="SFLDG01129">
    <property type="entry name" value="C1.5:_HAD__Beta-PGM__Phosphata"/>
    <property type="match status" value="1"/>
</dbReference>
<dbReference type="RefSeq" id="WP_053967570.1">
    <property type="nucleotide sequence ID" value="NZ_JAWJXX010000016.1"/>
</dbReference>
<dbReference type="EMBL" id="WOWB01000001">
    <property type="protein sequence ID" value="NLV05791.1"/>
    <property type="molecule type" value="Genomic_DNA"/>
</dbReference>
<comment type="similarity">
    <text evidence="1">Belongs to the HAD-like hydrolase superfamily.</text>
</comment>
<protein>
    <submittedName>
        <fullName evidence="2">3-phosphoglycerate kinase</fullName>
    </submittedName>
    <submittedName>
        <fullName evidence="3">HAD-IA family hydrolase</fullName>
    </submittedName>
</protein>
<evidence type="ECO:0000313" key="2">
    <source>
        <dbReference type="EMBL" id="KOX93886.1"/>
    </source>
</evidence>
<reference evidence="3" key="2">
    <citation type="submission" date="2019-12" db="EMBL/GenBank/DDBJ databases">
        <title>The whole-genome sequencing of Haloarcula japonica strain pws8.</title>
        <authorList>
            <person name="Verma D.K."/>
            <person name="Gopal K."/>
            <person name="Prasad E.S."/>
        </authorList>
    </citation>
    <scope>NUCLEOTIDE SEQUENCE</scope>
    <source>
        <strain evidence="3">Pws8</strain>
    </source>
</reference>
<gene>
    <name evidence="2" type="ORF">AMS69_08180</name>
    <name evidence="3" type="ORF">GOC83_06515</name>
</gene>
<accession>A0A0N0BPG4</accession>
<dbReference type="NCBIfam" id="TIGR01509">
    <property type="entry name" value="HAD-SF-IA-v3"/>
    <property type="match status" value="1"/>
</dbReference>
<dbReference type="InterPro" id="IPR041492">
    <property type="entry name" value="HAD_2"/>
</dbReference>
<dbReference type="Gene3D" id="1.10.150.240">
    <property type="entry name" value="Putative phosphatase, domain 2"/>
    <property type="match status" value="1"/>
</dbReference>
<organism evidence="2 4">
    <name type="scientific">Haloarcula rubripromontorii</name>
    <dbReference type="NCBI Taxonomy" id="1705562"/>
    <lineage>
        <taxon>Archaea</taxon>
        <taxon>Methanobacteriati</taxon>
        <taxon>Methanobacteriota</taxon>
        <taxon>Stenosarchaea group</taxon>
        <taxon>Halobacteria</taxon>
        <taxon>Halobacteriales</taxon>
        <taxon>Haloarculaceae</taxon>
        <taxon>Haloarcula</taxon>
    </lineage>
</organism>
<dbReference type="Gene3D" id="3.40.50.1000">
    <property type="entry name" value="HAD superfamily/HAD-like"/>
    <property type="match status" value="1"/>
</dbReference>
<proteinExistence type="inferred from homology"/>
<dbReference type="PANTHER" id="PTHR43434:SF1">
    <property type="entry name" value="PHOSPHOGLYCOLATE PHOSPHATASE"/>
    <property type="match status" value="1"/>
</dbReference>
<dbReference type="Proteomes" id="UP000037729">
    <property type="component" value="Unassembled WGS sequence"/>
</dbReference>
<dbReference type="SUPFAM" id="SSF56784">
    <property type="entry name" value="HAD-like"/>
    <property type="match status" value="1"/>
</dbReference>
<name>A0A0N0BPG4_9EURY</name>
<comment type="caution">
    <text evidence="2">The sequence shown here is derived from an EMBL/GenBank/DDBJ whole genome shotgun (WGS) entry which is preliminary data.</text>
</comment>
<dbReference type="GO" id="GO:0006281">
    <property type="term" value="P:DNA repair"/>
    <property type="evidence" value="ECO:0007669"/>
    <property type="project" value="TreeGrafter"/>
</dbReference>